<keyword evidence="2" id="KW-1185">Reference proteome</keyword>
<evidence type="ECO:0000313" key="2">
    <source>
        <dbReference type="Proteomes" id="UP000321595"/>
    </source>
</evidence>
<dbReference type="AlphaFoldDB" id="A0A5B8XQJ3"/>
<organism evidence="1 2">
    <name type="scientific">Microvenator marinus</name>
    <dbReference type="NCBI Taxonomy" id="2600177"/>
    <lineage>
        <taxon>Bacteria</taxon>
        <taxon>Deltaproteobacteria</taxon>
        <taxon>Bradymonadales</taxon>
        <taxon>Microvenatoraceae</taxon>
        <taxon>Microvenator</taxon>
    </lineage>
</organism>
<dbReference type="RefSeq" id="WP_146957689.1">
    <property type="nucleotide sequence ID" value="NZ_CP042467.1"/>
</dbReference>
<dbReference type="Proteomes" id="UP000321595">
    <property type="component" value="Chromosome"/>
</dbReference>
<dbReference type="OrthoDB" id="5478150at2"/>
<evidence type="ECO:0000313" key="1">
    <source>
        <dbReference type="EMBL" id="QED26333.1"/>
    </source>
</evidence>
<protein>
    <submittedName>
        <fullName evidence="1">Uncharacterized protein</fullName>
    </submittedName>
</protein>
<gene>
    <name evidence="1" type="ORF">FRD01_03495</name>
</gene>
<name>A0A5B8XQJ3_9DELT</name>
<dbReference type="KEGG" id="bbae:FRD01_03495"/>
<sequence length="635" mass="71357">MEKRPEPDFFDQLVEQFSSYSAQKRVDVAKRYGAAESAPLELAKFFVASLDLVREVVEREIHDSDEWDLVYNMIYDHSMVVKLPAHVRKLAKNLEALGLVSLKGAECTMAGAIAAILAPFFPGTPNSGIVLLGTLSPERLAELARYWEVKAGSQLETIIGVANAMVSEGALDRILAELHDPEYLSAPLMALEFGGLCFWQEVFGFEAEEDSQVVPMMRRGDLELEIDMASELQKCGLIFKVGEGPHSMLVVPEEFWEPLWDLGLEWLSAWMRDTIEAIHDSMQRLPSHEPPVDPQGWIRTALLVLAERKSIDGGGLVESLTQVSEFDENWWGKRIWLLVGLASLGDWTGPLKLNKESKELANMSRSQFYCRVLDRWCSGQYVDVGEQHFARAMGLDESWRQAYGQRIGFDGAAIWMLAEGVEPELTGAGFLKDPLDTPDELLNSEYLIAKSIVAMARQGFLDLLSREQGGYWYPVDAMVELYQMVTSYVIFVTLGVALDGTGSALYIPFQRPSLMNEAGHTDAYRAWMADILEFVFVPLGLAVVSEDREWVWFDTQHMITSTLEWEDEESRIERIRKMTQADGFYPRVAVADPALHKVPVGDQSSIGADAKLSTILDWVQGQRVKSYDGRVITFE</sequence>
<proteinExistence type="predicted"/>
<reference evidence="1 2" key="1">
    <citation type="submission" date="2019-08" db="EMBL/GenBank/DDBJ databases">
        <authorList>
            <person name="Liang Q."/>
        </authorList>
    </citation>
    <scope>NUCLEOTIDE SEQUENCE [LARGE SCALE GENOMIC DNA]</scope>
    <source>
        <strain evidence="1 2">V1718</strain>
    </source>
</reference>
<accession>A0A5B8XQJ3</accession>
<dbReference type="EMBL" id="CP042467">
    <property type="protein sequence ID" value="QED26333.1"/>
    <property type="molecule type" value="Genomic_DNA"/>
</dbReference>